<evidence type="ECO:0000313" key="2">
    <source>
        <dbReference type="EMBL" id="KZN51400.1"/>
    </source>
</evidence>
<name>A0A167EZE2_9GAMM</name>
<evidence type="ECO:0000313" key="3">
    <source>
        <dbReference type="Proteomes" id="UP000076503"/>
    </source>
</evidence>
<proteinExistence type="predicted"/>
<dbReference type="EMBL" id="AUXZ01000068">
    <property type="protein sequence ID" value="KZN51400.1"/>
    <property type="molecule type" value="Genomic_DNA"/>
</dbReference>
<evidence type="ECO:0000259" key="1">
    <source>
        <dbReference type="Pfam" id="PF13683"/>
    </source>
</evidence>
<reference evidence="2 3" key="1">
    <citation type="submission" date="2013-07" db="EMBL/GenBank/DDBJ databases">
        <title>Comparative Genomic and Metabolomic Analysis of Twelve Strains of Pseudoalteromonas luteoviolacea.</title>
        <authorList>
            <person name="Vynne N.G."/>
            <person name="Mansson M."/>
            <person name="Gram L."/>
        </authorList>
    </citation>
    <scope>NUCLEOTIDE SEQUENCE [LARGE SCALE GENOMIC DNA]</scope>
    <source>
        <strain evidence="2 3">H33</strain>
    </source>
</reference>
<dbReference type="OrthoDB" id="9774685at2"/>
<dbReference type="AlphaFoldDB" id="A0A167EZE2"/>
<feature type="domain" description="Integrase catalytic" evidence="1">
    <location>
        <begin position="8"/>
        <end position="57"/>
    </location>
</feature>
<sequence length="64" mass="7484">MIDSCRRLVERFNQRSRKEVLDLYLFELLQQVPNIIGEWLDISNNRLPHNARGELAPTGYLEAA</sequence>
<dbReference type="PATRIC" id="fig|1365251.3.peg.1910"/>
<organism evidence="2 3">
    <name type="scientific">Pseudoalteromonas luteoviolacea H33</name>
    <dbReference type="NCBI Taxonomy" id="1365251"/>
    <lineage>
        <taxon>Bacteria</taxon>
        <taxon>Pseudomonadati</taxon>
        <taxon>Pseudomonadota</taxon>
        <taxon>Gammaproteobacteria</taxon>
        <taxon>Alteromonadales</taxon>
        <taxon>Pseudoalteromonadaceae</taxon>
        <taxon>Pseudoalteromonas</taxon>
    </lineage>
</organism>
<protein>
    <recommendedName>
        <fullName evidence="1">Integrase catalytic domain-containing protein</fullName>
    </recommendedName>
</protein>
<dbReference type="InterPro" id="IPR001584">
    <property type="entry name" value="Integrase_cat-core"/>
</dbReference>
<gene>
    <name evidence="2" type="ORF">N476_13515</name>
</gene>
<dbReference type="RefSeq" id="WP_063361452.1">
    <property type="nucleotide sequence ID" value="NZ_AUXZ01000068.1"/>
</dbReference>
<comment type="caution">
    <text evidence="2">The sequence shown here is derived from an EMBL/GenBank/DDBJ whole genome shotgun (WGS) entry which is preliminary data.</text>
</comment>
<accession>A0A167EZE2</accession>
<dbReference type="GO" id="GO:0015074">
    <property type="term" value="P:DNA integration"/>
    <property type="evidence" value="ECO:0007669"/>
    <property type="project" value="InterPro"/>
</dbReference>
<dbReference type="Pfam" id="PF13683">
    <property type="entry name" value="rve_3"/>
    <property type="match status" value="1"/>
</dbReference>
<dbReference type="Proteomes" id="UP000076503">
    <property type="component" value="Unassembled WGS sequence"/>
</dbReference>